<accession>A0ACB7YDG9</accession>
<gene>
    <name evidence="1" type="ORF">Vadar_013574</name>
</gene>
<proteinExistence type="predicted"/>
<dbReference type="EMBL" id="CM037158">
    <property type="protein sequence ID" value="KAH7851575.1"/>
    <property type="molecule type" value="Genomic_DNA"/>
</dbReference>
<organism evidence="1 2">
    <name type="scientific">Vaccinium darrowii</name>
    <dbReference type="NCBI Taxonomy" id="229202"/>
    <lineage>
        <taxon>Eukaryota</taxon>
        <taxon>Viridiplantae</taxon>
        <taxon>Streptophyta</taxon>
        <taxon>Embryophyta</taxon>
        <taxon>Tracheophyta</taxon>
        <taxon>Spermatophyta</taxon>
        <taxon>Magnoliopsida</taxon>
        <taxon>eudicotyledons</taxon>
        <taxon>Gunneridae</taxon>
        <taxon>Pentapetalae</taxon>
        <taxon>asterids</taxon>
        <taxon>Ericales</taxon>
        <taxon>Ericaceae</taxon>
        <taxon>Vaccinioideae</taxon>
        <taxon>Vaccinieae</taxon>
        <taxon>Vaccinium</taxon>
    </lineage>
</organism>
<keyword evidence="2" id="KW-1185">Reference proteome</keyword>
<dbReference type="Proteomes" id="UP000828048">
    <property type="component" value="Chromosome 8"/>
</dbReference>
<protein>
    <submittedName>
        <fullName evidence="1">Uncharacterized protein</fullName>
    </submittedName>
</protein>
<evidence type="ECO:0000313" key="2">
    <source>
        <dbReference type="Proteomes" id="UP000828048"/>
    </source>
</evidence>
<evidence type="ECO:0000313" key="1">
    <source>
        <dbReference type="EMBL" id="KAH7851575.1"/>
    </source>
</evidence>
<reference evidence="1 2" key="1">
    <citation type="journal article" date="2021" name="Hortic Res">
        <title>High-quality reference genome and annotation aids understanding of berry development for evergreen blueberry (Vaccinium darrowii).</title>
        <authorList>
            <person name="Yu J."/>
            <person name="Hulse-Kemp A.M."/>
            <person name="Babiker E."/>
            <person name="Staton M."/>
        </authorList>
    </citation>
    <scope>NUCLEOTIDE SEQUENCE [LARGE SCALE GENOMIC DNA]</scope>
    <source>
        <strain evidence="2">cv. NJ 8807/NJ 8810</strain>
        <tissue evidence="1">Young leaf</tissue>
    </source>
</reference>
<comment type="caution">
    <text evidence="1">The sequence shown here is derived from an EMBL/GenBank/DDBJ whole genome shotgun (WGS) entry which is preliminary data.</text>
</comment>
<name>A0ACB7YDG9_9ERIC</name>
<sequence length="139" mass="15213">MIGTPNSSEMETPVEEPESNPDNDEGGFTKVGKTLVRKNHDLLGIKNKDGNIPIVMAAQFGHVDMVHFPYWLTEEEDLDPETSEQNQGGKLLTMCIVAQIYDVALDLVQRFSGLAIASETLNTVATRQSAFASGTQLVF</sequence>